<comment type="similarity">
    <text evidence="1">Belongs to the AB hydrolase superfamily. AB hydrolase 2 family.</text>
</comment>
<evidence type="ECO:0000256" key="1">
    <source>
        <dbReference type="ARBA" id="ARBA00006499"/>
    </source>
</evidence>
<dbReference type="Pfam" id="PF02230">
    <property type="entry name" value="Abhydrolase_2"/>
    <property type="match status" value="1"/>
</dbReference>
<dbReference type="InterPro" id="IPR029058">
    <property type="entry name" value="AB_hydrolase_fold"/>
</dbReference>
<comment type="caution">
    <text evidence="3">The sequence shown here is derived from an EMBL/GenBank/DDBJ whole genome shotgun (WGS) entry which is preliminary data.</text>
</comment>
<evidence type="ECO:0000313" key="4">
    <source>
        <dbReference type="Proteomes" id="UP001521184"/>
    </source>
</evidence>
<dbReference type="InterPro" id="IPR003140">
    <property type="entry name" value="PLipase/COase/thioEstase"/>
</dbReference>
<gene>
    <name evidence="3" type="ORF">SLS58_004318</name>
</gene>
<dbReference type="PANTHER" id="PTHR10655:SF67">
    <property type="entry name" value="PHOSPHOLIPASE_CARBOXYLESTERASE SUPERFAMILY (AFU_ORTHOLOGUE AFUA_5G09340)"/>
    <property type="match status" value="1"/>
</dbReference>
<keyword evidence="4" id="KW-1185">Reference proteome</keyword>
<accession>A0ABR3TTQ7</accession>
<dbReference type="InterPro" id="IPR050565">
    <property type="entry name" value="LYPA1-2/EST-like"/>
</dbReference>
<organism evidence="3 4">
    <name type="scientific">Diplodia intermedia</name>
    <dbReference type="NCBI Taxonomy" id="856260"/>
    <lineage>
        <taxon>Eukaryota</taxon>
        <taxon>Fungi</taxon>
        <taxon>Dikarya</taxon>
        <taxon>Ascomycota</taxon>
        <taxon>Pezizomycotina</taxon>
        <taxon>Dothideomycetes</taxon>
        <taxon>Dothideomycetes incertae sedis</taxon>
        <taxon>Botryosphaeriales</taxon>
        <taxon>Botryosphaeriaceae</taxon>
        <taxon>Diplodia</taxon>
    </lineage>
</organism>
<dbReference type="Gene3D" id="3.40.50.1820">
    <property type="entry name" value="alpha/beta hydrolase"/>
    <property type="match status" value="1"/>
</dbReference>
<dbReference type="Proteomes" id="UP001521184">
    <property type="component" value="Unassembled WGS sequence"/>
</dbReference>
<evidence type="ECO:0000313" key="3">
    <source>
        <dbReference type="EMBL" id="KAL1644404.1"/>
    </source>
</evidence>
<feature type="domain" description="Phospholipase/carboxylesterase/thioesterase" evidence="2">
    <location>
        <begin position="27"/>
        <end position="175"/>
    </location>
</feature>
<dbReference type="EMBL" id="JAKEKT020000023">
    <property type="protein sequence ID" value="KAL1644404.1"/>
    <property type="molecule type" value="Genomic_DNA"/>
</dbReference>
<reference evidence="3 4" key="1">
    <citation type="journal article" date="2023" name="Plant Dis.">
        <title>First Report of Diplodia intermedia Causing Canker and Dieback Diseases on Apple Trees in Canada.</title>
        <authorList>
            <person name="Ellouze W."/>
            <person name="Ilyukhin E."/>
            <person name="Sulman M."/>
            <person name="Ali S."/>
        </authorList>
    </citation>
    <scope>NUCLEOTIDE SEQUENCE [LARGE SCALE GENOMIC DNA]</scope>
    <source>
        <strain evidence="3 4">M45-28</strain>
    </source>
</reference>
<proteinExistence type="inferred from homology"/>
<sequence length="262" mass="27523">MPPTTKRLPTAQDFPSAITVTITPPPPSHPPTNILLLLHGLGDTHAPFARLGAQMSLPETACIAVRAPAPLPFDLGGYHWGDDVLFDERTGDMDPDAGFQKAAARLLLDDVVRGVLVGKCGYAPRDVVLFGFAQGGMAALQVAAELGRAGAGQELGGVVSVGGAAPAGASLSSSSGKQEEEVGGKKKIKTPVLLCKAARGSSVSDAAVRRLKDSFEFAEVKEWRRVGDAMPSNRDEMLPIMQFFARRLKSVRGVPEGAVEIS</sequence>
<name>A0ABR3TTQ7_9PEZI</name>
<protein>
    <recommendedName>
        <fullName evidence="2">Phospholipase/carboxylesterase/thioesterase domain-containing protein</fullName>
    </recommendedName>
</protein>
<evidence type="ECO:0000259" key="2">
    <source>
        <dbReference type="Pfam" id="PF02230"/>
    </source>
</evidence>
<dbReference type="SUPFAM" id="SSF53474">
    <property type="entry name" value="alpha/beta-Hydrolases"/>
    <property type="match status" value="1"/>
</dbReference>
<dbReference type="PANTHER" id="PTHR10655">
    <property type="entry name" value="LYSOPHOSPHOLIPASE-RELATED"/>
    <property type="match status" value="1"/>
</dbReference>